<evidence type="ECO:0000256" key="1">
    <source>
        <dbReference type="SAM" id="Phobius"/>
    </source>
</evidence>
<sequence>MTKSPSTLGIILFIATMIVFFVVYTFFSGINYFDISLKANAFILPVLYAGAAFWSVKSYWNNHRVVKFKEAFKRAFIPMFIGGILSIFSIYAFLNFVDPAAKSLLNYQYVQRQKSELDTEYTSARKILKHQKDIDELDQKYKERLQSFTPEAVKGKDMLTASHFSGYFAAILIFYVVLSVFFGAFFRTRSVYQPEEANQA</sequence>
<evidence type="ECO:0000313" key="2">
    <source>
        <dbReference type="EMBL" id="AKK74306.1"/>
    </source>
</evidence>
<dbReference type="RefSeq" id="WP_050020881.1">
    <property type="nucleotide sequence ID" value="NZ_CP009928.1"/>
</dbReference>
<accession>A0A0G3M553</accession>
<dbReference type="OrthoDB" id="1273153at2"/>
<organism evidence="2 3">
    <name type="scientific">Chryseobacterium gallinarum</name>
    <dbReference type="NCBI Taxonomy" id="1324352"/>
    <lineage>
        <taxon>Bacteria</taxon>
        <taxon>Pseudomonadati</taxon>
        <taxon>Bacteroidota</taxon>
        <taxon>Flavobacteriia</taxon>
        <taxon>Flavobacteriales</taxon>
        <taxon>Weeksellaceae</taxon>
        <taxon>Chryseobacterium group</taxon>
        <taxon>Chryseobacterium</taxon>
    </lineage>
</organism>
<feature type="transmembrane region" description="Helical" evidence="1">
    <location>
        <begin position="164"/>
        <end position="186"/>
    </location>
</feature>
<dbReference type="EMBL" id="CP009928">
    <property type="protein sequence ID" value="AKK74306.1"/>
    <property type="molecule type" value="Genomic_DNA"/>
</dbReference>
<name>A0A0G3M553_CHRGL</name>
<dbReference type="Pfam" id="PF13858">
    <property type="entry name" value="DUF4199"/>
    <property type="match status" value="1"/>
</dbReference>
<keyword evidence="1" id="KW-0472">Membrane</keyword>
<dbReference type="KEGG" id="cgn:OK18_18370"/>
<feature type="transmembrane region" description="Helical" evidence="1">
    <location>
        <begin position="39"/>
        <end position="56"/>
    </location>
</feature>
<keyword evidence="1" id="KW-0812">Transmembrane</keyword>
<keyword evidence="1" id="KW-1133">Transmembrane helix</keyword>
<proteinExistence type="predicted"/>
<dbReference type="STRING" id="1324352.OK18_18370"/>
<evidence type="ECO:0008006" key="4">
    <source>
        <dbReference type="Google" id="ProtNLM"/>
    </source>
</evidence>
<protein>
    <recommendedName>
        <fullName evidence="4">DUF4199 domain-containing protein</fullName>
    </recommendedName>
</protein>
<feature type="transmembrane region" description="Helical" evidence="1">
    <location>
        <begin position="76"/>
        <end position="97"/>
    </location>
</feature>
<evidence type="ECO:0000313" key="3">
    <source>
        <dbReference type="Proteomes" id="UP000035213"/>
    </source>
</evidence>
<dbReference type="InterPro" id="IPR025250">
    <property type="entry name" value="DUF4199"/>
</dbReference>
<gene>
    <name evidence="2" type="ORF">OK18_18370</name>
</gene>
<feature type="transmembrane region" description="Helical" evidence="1">
    <location>
        <begin position="7"/>
        <end position="27"/>
    </location>
</feature>
<reference evidence="2 3" key="1">
    <citation type="submission" date="2014-11" db="EMBL/GenBank/DDBJ databases">
        <authorList>
            <person name="Park G.-S."/>
            <person name="Hong S.-J."/>
            <person name="Jung B.K."/>
            <person name="Khan A.R."/>
            <person name="Kwak Y."/>
            <person name="Shin J.-H."/>
        </authorList>
    </citation>
    <scope>NUCLEOTIDE SEQUENCE [LARGE SCALE GENOMIC DNA]</scope>
    <source>
        <strain evidence="2 3">DSM 27622</strain>
    </source>
</reference>
<dbReference type="PATRIC" id="fig|1324352.5.peg.3846"/>
<dbReference type="Proteomes" id="UP000035213">
    <property type="component" value="Chromosome"/>
</dbReference>
<dbReference type="AlphaFoldDB" id="A0A0G3M553"/>